<dbReference type="Proteomes" id="UP001295684">
    <property type="component" value="Unassembled WGS sequence"/>
</dbReference>
<keyword evidence="4" id="KW-1185">Reference proteome</keyword>
<dbReference type="AlphaFoldDB" id="A0AAD1Y9U2"/>
<gene>
    <name evidence="3" type="ORF">ECRASSUSDP1_LOCUS28546</name>
</gene>
<evidence type="ECO:0000256" key="1">
    <source>
        <dbReference type="SAM" id="Coils"/>
    </source>
</evidence>
<dbReference type="EMBL" id="CAMPGE010029449">
    <property type="protein sequence ID" value="CAI2386920.1"/>
    <property type="molecule type" value="Genomic_DNA"/>
</dbReference>
<proteinExistence type="predicted"/>
<comment type="caution">
    <text evidence="3">The sequence shown here is derived from an EMBL/GenBank/DDBJ whole genome shotgun (WGS) entry which is preliminary data.</text>
</comment>
<feature type="coiled-coil region" evidence="1">
    <location>
        <begin position="332"/>
        <end position="366"/>
    </location>
</feature>
<feature type="coiled-coil region" evidence="1">
    <location>
        <begin position="612"/>
        <end position="639"/>
    </location>
</feature>
<sequence length="784" mass="91343">MPPVLTTVFLRVIAIEPTNDYSDNEVALNIFHKNQLVAEVMADDLDNTFKIDLRNEFEKISLELTSLLSDNKVLGTASFTYDFVKRAQQGSEYMHLVYLSPLGDNELNVKDWGRDATEFPRVEIGIEVDNQAQTEYLGSATSKKVSTHYADDPNYVSRTSRAASGARYTSTVEPIETRTTLVRDQGYLSPTRKIYDTGIRVDGTQQTIYKKEGKEIRSTRHGSVGRGLGRDTFEVRGTRPSKFSRVRSSKNIRVQIDTPQHRENLKLILKRLISGLDTKHDDLAKDTENRLKILEWLFKNKEQYENTFGSSTDISEQQTLVSEIEREYSDVYRMDESDLEALRADVDRIREELTQTERDLLLAKETRERLLKFFGRSEDDLEILEEEIIEDEHGRTTSKRLINRYIRREDKEIQEVRDENQTLYKELEALRRKVKLSLTASESKGLGRRFDTLFKEVNNRINSVSGSKEISNQNFRELQQDYLRLVEANMELKKKKIDTENEVKTLKDFISNDREFKLSLEDHGTSSKTLVKEKRDLERQYKTNLEKIKGLEGRVGDNARVEQLDRMVKRLETNLRLRNDLHNGILRTASSNVQTIDLDLEAVGSSREDQRIQDLLDNIERTSKEINALTDLKESAAKKRRVNKRKNDLSYSLNKDISELQRKIKESESDRSRTGISTGRDPNLDRDIDRKERKIREQERIIDDIEAEKVRLQDRLSMGDAAFTTFDEEVNEREVESLKRELADINRQLDSKSRQSDVRKLQQKRKVLQEKEEYISELQRQLFD</sequence>
<reference evidence="3" key="1">
    <citation type="submission" date="2023-07" db="EMBL/GenBank/DDBJ databases">
        <authorList>
            <consortium name="AG Swart"/>
            <person name="Singh M."/>
            <person name="Singh A."/>
            <person name="Seah K."/>
            <person name="Emmerich C."/>
        </authorList>
    </citation>
    <scope>NUCLEOTIDE SEQUENCE</scope>
    <source>
        <strain evidence="3">DP1</strain>
    </source>
</reference>
<organism evidence="3 4">
    <name type="scientific">Euplotes crassus</name>
    <dbReference type="NCBI Taxonomy" id="5936"/>
    <lineage>
        <taxon>Eukaryota</taxon>
        <taxon>Sar</taxon>
        <taxon>Alveolata</taxon>
        <taxon>Ciliophora</taxon>
        <taxon>Intramacronucleata</taxon>
        <taxon>Spirotrichea</taxon>
        <taxon>Hypotrichia</taxon>
        <taxon>Euplotida</taxon>
        <taxon>Euplotidae</taxon>
        <taxon>Moneuplotes</taxon>
    </lineage>
</organism>
<feature type="region of interest" description="Disordered" evidence="2">
    <location>
        <begin position="663"/>
        <end position="691"/>
    </location>
</feature>
<name>A0AAD1Y9U2_EUPCR</name>
<feature type="coiled-coil region" evidence="1">
    <location>
        <begin position="406"/>
        <end position="433"/>
    </location>
</feature>
<evidence type="ECO:0000313" key="3">
    <source>
        <dbReference type="EMBL" id="CAI2386920.1"/>
    </source>
</evidence>
<feature type="compositionally biased region" description="Basic and acidic residues" evidence="2">
    <location>
        <begin position="663"/>
        <end position="673"/>
    </location>
</feature>
<feature type="compositionally biased region" description="Basic and acidic residues" evidence="2">
    <location>
        <begin position="682"/>
        <end position="691"/>
    </location>
</feature>
<keyword evidence="1" id="KW-0175">Coiled coil</keyword>
<accession>A0AAD1Y9U2</accession>
<evidence type="ECO:0000256" key="2">
    <source>
        <dbReference type="SAM" id="MobiDB-lite"/>
    </source>
</evidence>
<evidence type="ECO:0000313" key="4">
    <source>
        <dbReference type="Proteomes" id="UP001295684"/>
    </source>
</evidence>
<protein>
    <submittedName>
        <fullName evidence="3">Uncharacterized protein</fullName>
    </submittedName>
</protein>